<dbReference type="EMBL" id="UYRU01058105">
    <property type="protein sequence ID" value="VDN14050.1"/>
    <property type="molecule type" value="Genomic_DNA"/>
</dbReference>
<proteinExistence type="predicted"/>
<evidence type="ECO:0000313" key="1">
    <source>
        <dbReference type="EMBL" id="VDN14050.1"/>
    </source>
</evidence>
<sequence>MAYRASIHSSTRFTPHYLWTGRDLRLSVDLSFPLPSPDDTAVHDLATHLSETNHTVHNAARATLGIASTRQKEYFSRHTAENPFQVDDLVMHANPPHGIS</sequence>
<name>A0A3P7LL24_DIBLA</name>
<dbReference type="AlphaFoldDB" id="A0A3P7LL24"/>
<gene>
    <name evidence="1" type="ORF">DILT_LOCUS9881</name>
</gene>
<accession>A0A3P7LL24</accession>
<dbReference type="Proteomes" id="UP000281553">
    <property type="component" value="Unassembled WGS sequence"/>
</dbReference>
<evidence type="ECO:0000313" key="2">
    <source>
        <dbReference type="Proteomes" id="UP000281553"/>
    </source>
</evidence>
<organism evidence="1 2">
    <name type="scientific">Dibothriocephalus latus</name>
    <name type="common">Fish tapeworm</name>
    <name type="synonym">Diphyllobothrium latum</name>
    <dbReference type="NCBI Taxonomy" id="60516"/>
    <lineage>
        <taxon>Eukaryota</taxon>
        <taxon>Metazoa</taxon>
        <taxon>Spiralia</taxon>
        <taxon>Lophotrochozoa</taxon>
        <taxon>Platyhelminthes</taxon>
        <taxon>Cestoda</taxon>
        <taxon>Eucestoda</taxon>
        <taxon>Diphyllobothriidea</taxon>
        <taxon>Diphyllobothriidae</taxon>
        <taxon>Dibothriocephalus</taxon>
    </lineage>
</organism>
<dbReference type="OrthoDB" id="425619at2759"/>
<protein>
    <submittedName>
        <fullName evidence="1">Uncharacterized protein</fullName>
    </submittedName>
</protein>
<reference evidence="1 2" key="1">
    <citation type="submission" date="2018-11" db="EMBL/GenBank/DDBJ databases">
        <authorList>
            <consortium name="Pathogen Informatics"/>
        </authorList>
    </citation>
    <scope>NUCLEOTIDE SEQUENCE [LARGE SCALE GENOMIC DNA]</scope>
</reference>
<keyword evidence="2" id="KW-1185">Reference proteome</keyword>